<dbReference type="Proteomes" id="UP000261111">
    <property type="component" value="Unassembled WGS sequence"/>
</dbReference>
<evidence type="ECO:0000256" key="4">
    <source>
        <dbReference type="RuleBase" id="RU361277"/>
    </source>
</evidence>
<feature type="domain" description="Alcohol dehydrogenase-like C-terminal" evidence="5">
    <location>
        <begin position="176"/>
        <end position="307"/>
    </location>
</feature>
<dbReference type="InterPro" id="IPR013149">
    <property type="entry name" value="ADH-like_C"/>
</dbReference>
<evidence type="ECO:0000256" key="2">
    <source>
        <dbReference type="ARBA" id="ARBA00022833"/>
    </source>
</evidence>
<evidence type="ECO:0000313" key="7">
    <source>
        <dbReference type="EMBL" id="RGC31608.1"/>
    </source>
</evidence>
<evidence type="ECO:0000313" key="8">
    <source>
        <dbReference type="Proteomes" id="UP000261111"/>
    </source>
</evidence>
<evidence type="ECO:0000259" key="5">
    <source>
        <dbReference type="Pfam" id="PF00107"/>
    </source>
</evidence>
<dbReference type="PANTHER" id="PTHR43401">
    <property type="entry name" value="L-THREONINE 3-DEHYDROGENASE"/>
    <property type="match status" value="1"/>
</dbReference>
<reference evidence="7 8" key="1">
    <citation type="submission" date="2018-08" db="EMBL/GenBank/DDBJ databases">
        <title>A genome reference for cultivated species of the human gut microbiota.</title>
        <authorList>
            <person name="Zou Y."/>
            <person name="Xue W."/>
            <person name="Luo G."/>
        </authorList>
    </citation>
    <scope>NUCLEOTIDE SEQUENCE [LARGE SCALE GENOMIC DNA]</scope>
    <source>
        <strain evidence="7 8">AF19-21</strain>
    </source>
</reference>
<evidence type="ECO:0000259" key="6">
    <source>
        <dbReference type="Pfam" id="PF08240"/>
    </source>
</evidence>
<dbReference type="InterPro" id="IPR013154">
    <property type="entry name" value="ADH-like_N"/>
</dbReference>
<dbReference type="InterPro" id="IPR011032">
    <property type="entry name" value="GroES-like_sf"/>
</dbReference>
<dbReference type="RefSeq" id="WP_025655502.1">
    <property type="nucleotide sequence ID" value="NZ_QVIA01000012.1"/>
</dbReference>
<comment type="similarity">
    <text evidence="4">Belongs to the zinc-containing alcohol dehydrogenase family.</text>
</comment>
<dbReference type="SUPFAM" id="SSF51735">
    <property type="entry name" value="NAD(P)-binding Rossmann-fold domains"/>
    <property type="match status" value="1"/>
</dbReference>
<name>A0A3E2WVI5_9FIRM</name>
<dbReference type="Pfam" id="PF00107">
    <property type="entry name" value="ADH_zinc_N"/>
    <property type="match status" value="1"/>
</dbReference>
<accession>A0A3E2WVI5</accession>
<dbReference type="PROSITE" id="PS00059">
    <property type="entry name" value="ADH_ZINC"/>
    <property type="match status" value="1"/>
</dbReference>
<keyword evidence="2 4" id="KW-0862">Zinc</keyword>
<proteinExistence type="inferred from homology"/>
<organism evidence="7 8">
    <name type="scientific">Hungatella hathewayi</name>
    <dbReference type="NCBI Taxonomy" id="154046"/>
    <lineage>
        <taxon>Bacteria</taxon>
        <taxon>Bacillati</taxon>
        <taxon>Bacillota</taxon>
        <taxon>Clostridia</taxon>
        <taxon>Lachnospirales</taxon>
        <taxon>Lachnospiraceae</taxon>
        <taxon>Hungatella</taxon>
    </lineage>
</organism>
<dbReference type="Gene3D" id="3.40.50.720">
    <property type="entry name" value="NAD(P)-binding Rossmann-like Domain"/>
    <property type="match status" value="1"/>
</dbReference>
<dbReference type="Pfam" id="PF08240">
    <property type="entry name" value="ADH_N"/>
    <property type="match status" value="1"/>
</dbReference>
<dbReference type="InterPro" id="IPR050129">
    <property type="entry name" value="Zn_alcohol_dh"/>
</dbReference>
<dbReference type="GO" id="GO:0008270">
    <property type="term" value="F:zinc ion binding"/>
    <property type="evidence" value="ECO:0007669"/>
    <property type="project" value="InterPro"/>
</dbReference>
<dbReference type="AlphaFoldDB" id="A0A3E2WVI5"/>
<dbReference type="GeneID" id="93333548"/>
<protein>
    <submittedName>
        <fullName evidence="7">L-threonine 3-dehydrogenase</fullName>
    </submittedName>
</protein>
<dbReference type="InterPro" id="IPR036291">
    <property type="entry name" value="NAD(P)-bd_dom_sf"/>
</dbReference>
<comment type="cofactor">
    <cofactor evidence="4">
        <name>Zn(2+)</name>
        <dbReference type="ChEBI" id="CHEBI:29105"/>
    </cofactor>
</comment>
<comment type="caution">
    <text evidence="7">The sequence shown here is derived from an EMBL/GenBank/DDBJ whole genome shotgun (WGS) entry which is preliminary data.</text>
</comment>
<keyword evidence="1 4" id="KW-0479">Metal-binding</keyword>
<dbReference type="SUPFAM" id="SSF50129">
    <property type="entry name" value="GroES-like"/>
    <property type="match status" value="1"/>
</dbReference>
<sequence length="351" mass="37806">MKAAFYLGNEQMAVREAPRPETDADSVLVRVRSCAVCGSDIRIFHSGNNRVTPPQILGHEIAGDVVEAGANVTRVKVQDRVAIGADVPCGECSFCESGIGNNCQINYAMGYQFAGGFAEYVLLNKTVMNYGPVHLLPDHVTYEEGSLAEPLGCVLNALDLAPVRLNDVVCVIGAGPIGMMLCCVARRMGASKVILVNRSEQRLEIAEKLDVADIYVCSGKEDAILRVMKETNGLGADVLFTSCPSPQAQTDAMQMAKNRARVCFFGGLPKEKSQVTIDTNIIHYKELFITGAHGATPYHHGRAVELIASGVVDVKKFISASYPLHEIDKAFEAAEKHSGLRIIVNPQGGDL</sequence>
<gene>
    <name evidence="7" type="ORF">DWX41_12425</name>
</gene>
<feature type="domain" description="Alcohol dehydrogenase-like N-terminal" evidence="6">
    <location>
        <begin position="24"/>
        <end position="125"/>
    </location>
</feature>
<evidence type="ECO:0000256" key="3">
    <source>
        <dbReference type="ARBA" id="ARBA00023002"/>
    </source>
</evidence>
<dbReference type="Gene3D" id="3.90.180.10">
    <property type="entry name" value="Medium-chain alcohol dehydrogenases, catalytic domain"/>
    <property type="match status" value="1"/>
</dbReference>
<dbReference type="GO" id="GO:0016491">
    <property type="term" value="F:oxidoreductase activity"/>
    <property type="evidence" value="ECO:0007669"/>
    <property type="project" value="UniProtKB-KW"/>
</dbReference>
<dbReference type="EMBL" id="QVIA01000012">
    <property type="protein sequence ID" value="RGC31608.1"/>
    <property type="molecule type" value="Genomic_DNA"/>
</dbReference>
<dbReference type="PANTHER" id="PTHR43401:SF2">
    <property type="entry name" value="L-THREONINE 3-DEHYDROGENASE"/>
    <property type="match status" value="1"/>
</dbReference>
<evidence type="ECO:0000256" key="1">
    <source>
        <dbReference type="ARBA" id="ARBA00022723"/>
    </source>
</evidence>
<dbReference type="InterPro" id="IPR002328">
    <property type="entry name" value="ADH_Zn_CS"/>
</dbReference>
<keyword evidence="3" id="KW-0560">Oxidoreductase</keyword>